<dbReference type="InterPro" id="IPR004864">
    <property type="entry name" value="LEA_2"/>
</dbReference>
<feature type="domain" description="Late embryogenesis abundant protein LEA-2 subgroup" evidence="3">
    <location>
        <begin position="86"/>
        <end position="169"/>
    </location>
</feature>
<reference evidence="4 5" key="1">
    <citation type="submission" date="2022-01" db="EMBL/GenBank/DDBJ databases">
        <authorList>
            <person name="Xiong W."/>
            <person name="Schranz E."/>
        </authorList>
    </citation>
    <scope>NUCLEOTIDE SEQUENCE [LARGE SCALE GENOMIC DNA]</scope>
</reference>
<dbReference type="Proteomes" id="UP001157418">
    <property type="component" value="Unassembled WGS sequence"/>
</dbReference>
<dbReference type="EMBL" id="CAKMRJ010000001">
    <property type="protein sequence ID" value="CAH1412551.1"/>
    <property type="molecule type" value="Genomic_DNA"/>
</dbReference>
<keyword evidence="2" id="KW-1133">Transmembrane helix</keyword>
<evidence type="ECO:0000313" key="4">
    <source>
        <dbReference type="EMBL" id="CAH1412551.1"/>
    </source>
</evidence>
<evidence type="ECO:0000313" key="5">
    <source>
        <dbReference type="Proteomes" id="UP001157418"/>
    </source>
</evidence>
<accession>A0AAU9LCU6</accession>
<sequence length="225" mass="25451">MADQSMHVTGNPAPSATGHRNPATVYPYDSPAINAPQIQAPPASKLRIHKFFIFLGVSIFITGLLSLITWRIWLSFIGYPQFQFIVRNPNPKISVYCDHIRVAIIYHFCSISETTVPPFLQETKNETAIRARFTFSGKKVRYYYDDIGGGFIKIDLWMIVRVKPSVYGASRTRLRVYCHDLTILVSSKTNGGALVDSPKKCWVDSAGAFVKIKPPKLYHCSFRLF</sequence>
<organism evidence="4 5">
    <name type="scientific">Lactuca virosa</name>
    <dbReference type="NCBI Taxonomy" id="75947"/>
    <lineage>
        <taxon>Eukaryota</taxon>
        <taxon>Viridiplantae</taxon>
        <taxon>Streptophyta</taxon>
        <taxon>Embryophyta</taxon>
        <taxon>Tracheophyta</taxon>
        <taxon>Spermatophyta</taxon>
        <taxon>Magnoliopsida</taxon>
        <taxon>eudicotyledons</taxon>
        <taxon>Gunneridae</taxon>
        <taxon>Pentapetalae</taxon>
        <taxon>asterids</taxon>
        <taxon>campanulids</taxon>
        <taxon>Asterales</taxon>
        <taxon>Asteraceae</taxon>
        <taxon>Cichorioideae</taxon>
        <taxon>Cichorieae</taxon>
        <taxon>Lactucinae</taxon>
        <taxon>Lactuca</taxon>
    </lineage>
</organism>
<feature type="region of interest" description="Disordered" evidence="1">
    <location>
        <begin position="1"/>
        <end position="21"/>
    </location>
</feature>
<name>A0AAU9LCU6_9ASTR</name>
<dbReference type="Pfam" id="PF03168">
    <property type="entry name" value="LEA_2"/>
    <property type="match status" value="1"/>
</dbReference>
<evidence type="ECO:0000256" key="1">
    <source>
        <dbReference type="SAM" id="MobiDB-lite"/>
    </source>
</evidence>
<evidence type="ECO:0000259" key="3">
    <source>
        <dbReference type="Pfam" id="PF03168"/>
    </source>
</evidence>
<gene>
    <name evidence="4" type="ORF">LVIROSA_LOCUS560</name>
</gene>
<evidence type="ECO:0000256" key="2">
    <source>
        <dbReference type="SAM" id="Phobius"/>
    </source>
</evidence>
<dbReference type="AlphaFoldDB" id="A0AAU9LCU6"/>
<keyword evidence="5" id="KW-1185">Reference proteome</keyword>
<protein>
    <recommendedName>
        <fullName evidence="3">Late embryogenesis abundant protein LEA-2 subgroup domain-containing protein</fullName>
    </recommendedName>
</protein>
<proteinExistence type="predicted"/>
<keyword evidence="2" id="KW-0812">Transmembrane</keyword>
<feature type="transmembrane region" description="Helical" evidence="2">
    <location>
        <begin position="51"/>
        <end position="73"/>
    </location>
</feature>
<keyword evidence="2" id="KW-0472">Membrane</keyword>
<feature type="compositionally biased region" description="Polar residues" evidence="1">
    <location>
        <begin position="1"/>
        <end position="14"/>
    </location>
</feature>
<comment type="caution">
    <text evidence="4">The sequence shown here is derived from an EMBL/GenBank/DDBJ whole genome shotgun (WGS) entry which is preliminary data.</text>
</comment>